<evidence type="ECO:0000313" key="3">
    <source>
        <dbReference type="Proteomes" id="UP001216579"/>
    </source>
</evidence>
<dbReference type="Pfam" id="PF21068">
    <property type="entry name" value="ATPgraspMvdD"/>
    <property type="match status" value="1"/>
</dbReference>
<dbReference type="PANTHER" id="PTHR21621:SF0">
    <property type="entry name" value="BETA-CITRYLGLUTAMATE SYNTHASE B-RELATED"/>
    <property type="match status" value="1"/>
</dbReference>
<protein>
    <submittedName>
        <fullName evidence="2">ATP-grasp ribosomal peptide maturase</fullName>
    </submittedName>
</protein>
<dbReference type="EMBL" id="JARJBC010000016">
    <property type="protein sequence ID" value="MDF3292205.1"/>
    <property type="molecule type" value="Genomic_DNA"/>
</dbReference>
<keyword evidence="3" id="KW-1185">Reference proteome</keyword>
<comment type="caution">
    <text evidence="2">The sequence shown here is derived from an EMBL/GenBank/DDBJ whole genome shotgun (WGS) entry which is preliminary data.</text>
</comment>
<reference evidence="2 3" key="1">
    <citation type="submission" date="2023-03" db="EMBL/GenBank/DDBJ databases">
        <title>Draft genome sequence of Streptomyces sp. RB6PN23 isolated from peat swamp forest in Thailand.</title>
        <authorList>
            <person name="Klaysubun C."/>
            <person name="Duangmal K."/>
        </authorList>
    </citation>
    <scope>NUCLEOTIDE SEQUENCE [LARGE SCALE GENOMIC DNA]</scope>
    <source>
        <strain evidence="2 3">RB6PN23</strain>
    </source>
</reference>
<evidence type="ECO:0000313" key="2">
    <source>
        <dbReference type="EMBL" id="MDF3292205.1"/>
    </source>
</evidence>
<dbReference type="Proteomes" id="UP001216579">
    <property type="component" value="Unassembled WGS sequence"/>
</dbReference>
<dbReference type="PANTHER" id="PTHR21621">
    <property type="entry name" value="RIBOSOMAL PROTEIN S6 MODIFICATION PROTEIN"/>
    <property type="match status" value="1"/>
</dbReference>
<dbReference type="InterPro" id="IPR026449">
    <property type="entry name" value="GRASP_SAV_5884"/>
</dbReference>
<dbReference type="InterPro" id="IPR048936">
    <property type="entry name" value="MvdD-like_ATPgrasp"/>
</dbReference>
<feature type="domain" description="MvdD-like pre-ATP grasp" evidence="1">
    <location>
        <begin position="8"/>
        <end position="122"/>
    </location>
</feature>
<organism evidence="2 3">
    <name type="scientific">Streptomyces silvisoli</name>
    <dbReference type="NCBI Taxonomy" id="3034235"/>
    <lineage>
        <taxon>Bacteria</taxon>
        <taxon>Bacillati</taxon>
        <taxon>Actinomycetota</taxon>
        <taxon>Actinomycetes</taxon>
        <taxon>Kitasatosporales</taxon>
        <taxon>Streptomycetaceae</taxon>
        <taxon>Streptomyces</taxon>
    </lineage>
</organism>
<gene>
    <name evidence="2" type="primary">tgmB</name>
    <name evidence="2" type="ORF">P3G67_23815</name>
</gene>
<dbReference type="SUPFAM" id="SSF56059">
    <property type="entry name" value="Glutathione synthetase ATP-binding domain-like"/>
    <property type="match status" value="1"/>
</dbReference>
<proteinExistence type="predicted"/>
<accession>A0ABT5ZQV0</accession>
<name>A0ABT5ZQV0_9ACTN</name>
<dbReference type="NCBIfam" id="TIGR04187">
    <property type="entry name" value="GRASP_SAV_5884"/>
    <property type="match status" value="1"/>
</dbReference>
<dbReference type="Gene3D" id="3.30.470.20">
    <property type="entry name" value="ATP-grasp fold, B domain"/>
    <property type="match status" value="1"/>
</dbReference>
<evidence type="ECO:0000259" key="1">
    <source>
        <dbReference type="Pfam" id="PF21068"/>
    </source>
</evidence>
<dbReference type="RefSeq" id="WP_276095290.1">
    <property type="nucleotide sequence ID" value="NZ_JARJBC010000016.1"/>
</dbReference>
<sequence length="319" mass="35322">MTHQSRAVLVVTNVDDPTADVVINELHGRGVPVVRFDSGEFPATLSCSAHIGGEARQWRGSVQTPTRTCELPAVRAMYYRRPSGFAFPHLNEQDARFAAAQARYGLGGVLTSLPDCLYVNHPNRIGDAEYKPAGLAAAASCGFSVPPTLVTNVPDDARRFVGAHGPVIYKPLSVPLYLIDGTAQTVEVAEVGADEIDDSVSGTMHLFQIRVDKVADARVTVIGRHVFCVRIDSDLLDWRTDYRRLTYSVIQPPPGIREALFAYLRHFRLVFGAFDFSIDRQGRWWFLECNPSGQWAWLEPETGLPMVAAMADLLERKPR</sequence>